<evidence type="ECO:0000256" key="1">
    <source>
        <dbReference type="SAM" id="Phobius"/>
    </source>
</evidence>
<organism evidence="2 3">
    <name type="scientific">Saltatorellus ferox</name>
    <dbReference type="NCBI Taxonomy" id="2528018"/>
    <lineage>
        <taxon>Bacteria</taxon>
        <taxon>Pseudomonadati</taxon>
        <taxon>Planctomycetota</taxon>
        <taxon>Planctomycetia</taxon>
        <taxon>Planctomycetia incertae sedis</taxon>
        <taxon>Saltatorellus</taxon>
    </lineage>
</organism>
<evidence type="ECO:0000313" key="2">
    <source>
        <dbReference type="EMBL" id="QDV05191.1"/>
    </source>
</evidence>
<keyword evidence="1" id="KW-1133">Transmembrane helix</keyword>
<feature type="transmembrane region" description="Helical" evidence="1">
    <location>
        <begin position="81"/>
        <end position="100"/>
    </location>
</feature>
<dbReference type="OrthoDB" id="27509at2"/>
<feature type="transmembrane region" description="Helical" evidence="1">
    <location>
        <begin position="50"/>
        <end position="69"/>
    </location>
</feature>
<dbReference type="Proteomes" id="UP000320390">
    <property type="component" value="Chromosome"/>
</dbReference>
<keyword evidence="1" id="KW-0472">Membrane</keyword>
<feature type="transmembrane region" description="Helical" evidence="1">
    <location>
        <begin position="121"/>
        <end position="142"/>
    </location>
</feature>
<protein>
    <recommendedName>
        <fullName evidence="4">DUF1772 domain-containing protein</fullName>
    </recommendedName>
</protein>
<evidence type="ECO:0008006" key="4">
    <source>
        <dbReference type="Google" id="ProtNLM"/>
    </source>
</evidence>
<name>A0A518EM90_9BACT</name>
<sequence length="155" mass="17075">MAAAWILISHAAVTWAMVGLIWTIQVVHYPLFAYVKSGFRQYHEQHMHRITFVVGPLMLAELAGSVYLWLHPPAGTDARLWLAALLLLGIAWVDTGLFSVPQHGRLESGGFDVAAHRGLMISNLVRTLAWTARGLLIAWLVVRWASALQSPVSGA</sequence>
<evidence type="ECO:0000313" key="3">
    <source>
        <dbReference type="Proteomes" id="UP000320390"/>
    </source>
</evidence>
<keyword evidence="3" id="KW-1185">Reference proteome</keyword>
<dbReference type="AlphaFoldDB" id="A0A518EM90"/>
<dbReference type="EMBL" id="CP036434">
    <property type="protein sequence ID" value="QDV05191.1"/>
    <property type="molecule type" value="Genomic_DNA"/>
</dbReference>
<proteinExistence type="predicted"/>
<reference evidence="2 3" key="1">
    <citation type="submission" date="2019-02" db="EMBL/GenBank/DDBJ databases">
        <title>Deep-cultivation of Planctomycetes and their phenomic and genomic characterization uncovers novel biology.</title>
        <authorList>
            <person name="Wiegand S."/>
            <person name="Jogler M."/>
            <person name="Boedeker C."/>
            <person name="Pinto D."/>
            <person name="Vollmers J."/>
            <person name="Rivas-Marin E."/>
            <person name="Kohn T."/>
            <person name="Peeters S.H."/>
            <person name="Heuer A."/>
            <person name="Rast P."/>
            <person name="Oberbeckmann S."/>
            <person name="Bunk B."/>
            <person name="Jeske O."/>
            <person name="Meyerdierks A."/>
            <person name="Storesund J.E."/>
            <person name="Kallscheuer N."/>
            <person name="Luecker S."/>
            <person name="Lage O.M."/>
            <person name="Pohl T."/>
            <person name="Merkel B.J."/>
            <person name="Hornburger P."/>
            <person name="Mueller R.-W."/>
            <person name="Bruemmer F."/>
            <person name="Labrenz M."/>
            <person name="Spormann A.M."/>
            <person name="Op den Camp H."/>
            <person name="Overmann J."/>
            <person name="Amann R."/>
            <person name="Jetten M.S.M."/>
            <person name="Mascher T."/>
            <person name="Medema M.H."/>
            <person name="Devos D.P."/>
            <person name="Kaster A.-K."/>
            <person name="Ovreas L."/>
            <person name="Rohde M."/>
            <person name="Galperin M.Y."/>
            <person name="Jogler C."/>
        </authorList>
    </citation>
    <scope>NUCLEOTIDE SEQUENCE [LARGE SCALE GENOMIC DNA]</scope>
    <source>
        <strain evidence="2 3">Poly30</strain>
    </source>
</reference>
<accession>A0A518EM90</accession>
<gene>
    <name evidence="2" type="ORF">Poly30_06870</name>
</gene>
<keyword evidence="1" id="KW-0812">Transmembrane</keyword>
<dbReference type="RefSeq" id="WP_145194609.1">
    <property type="nucleotide sequence ID" value="NZ_CP036434.1"/>
</dbReference>
<feature type="transmembrane region" description="Helical" evidence="1">
    <location>
        <begin position="6"/>
        <end position="29"/>
    </location>
</feature>